<dbReference type="GO" id="GO:0006620">
    <property type="term" value="P:post-translational protein targeting to endoplasmic reticulum membrane"/>
    <property type="evidence" value="ECO:0007669"/>
    <property type="project" value="TreeGrafter"/>
</dbReference>
<gene>
    <name evidence="6" type="ORF">RB653_005590</name>
</gene>
<dbReference type="GO" id="GO:0060090">
    <property type="term" value="F:molecular adaptor activity"/>
    <property type="evidence" value="ECO:0007669"/>
    <property type="project" value="TreeGrafter"/>
</dbReference>
<evidence type="ECO:0000256" key="2">
    <source>
        <dbReference type="ARBA" id="ARBA00022737"/>
    </source>
</evidence>
<dbReference type="EMBL" id="JAVFKY010000001">
    <property type="protein sequence ID" value="KAK5583984.1"/>
    <property type="molecule type" value="Genomic_DNA"/>
</dbReference>
<feature type="domain" description="SGTA homodimerisation" evidence="5">
    <location>
        <begin position="4"/>
        <end position="61"/>
    </location>
</feature>
<dbReference type="Pfam" id="PF13181">
    <property type="entry name" value="TPR_8"/>
    <property type="match status" value="2"/>
</dbReference>
<keyword evidence="7" id="KW-1185">Reference proteome</keyword>
<evidence type="ECO:0000259" key="5">
    <source>
        <dbReference type="Pfam" id="PF16546"/>
    </source>
</evidence>
<protein>
    <recommendedName>
        <fullName evidence="5">SGTA homodimerisation domain-containing protein</fullName>
    </recommendedName>
</protein>
<evidence type="ECO:0000313" key="6">
    <source>
        <dbReference type="EMBL" id="KAK5583984.1"/>
    </source>
</evidence>
<evidence type="ECO:0000256" key="4">
    <source>
        <dbReference type="PROSITE-ProRule" id="PRU00339"/>
    </source>
</evidence>
<comment type="similarity">
    <text evidence="1">Belongs to the SGT family.</text>
</comment>
<accession>A0AAN7YT35</accession>
<dbReference type="GO" id="GO:0072380">
    <property type="term" value="C:TRC complex"/>
    <property type="evidence" value="ECO:0007669"/>
    <property type="project" value="TreeGrafter"/>
</dbReference>
<sequence length="332" mass="36563">MASNKQKLAVSILNFLKLSMKEDADNAESLQVAVECIRDVFGVDENDSTLQISTPLSQIFDKFIGENGTTTTSTTTTTTKLSKEELLQQAYNEIPDELLDTFKQFISIIEQKGAFANEDSCEEVIKATKQKFFESKSGEIKAIAEKLKNEGNARLNEGKHQEALTCYNKAILYDNTNAIYFANRAATHSALQNFEKSIEDCVEAIKRNPNYGKAYTRMGSAYTSLGKFPEAMEAYNKALELEPNNETFKASLANAERLAAASKQPATMPNIPGMPDLGGLDFGSLLSNPAIRGLANNLMSDPKMKEMMDNGDMASLLNNPELLKMFGNLGKK</sequence>
<dbReference type="PROSITE" id="PS50293">
    <property type="entry name" value="TPR_REGION"/>
    <property type="match status" value="1"/>
</dbReference>
<comment type="caution">
    <text evidence="6">The sequence shown here is derived from an EMBL/GenBank/DDBJ whole genome shotgun (WGS) entry which is preliminary data.</text>
</comment>
<keyword evidence="3 4" id="KW-0802">TPR repeat</keyword>
<feature type="repeat" description="TPR" evidence="4">
    <location>
        <begin position="144"/>
        <end position="177"/>
    </location>
</feature>
<keyword evidence="2" id="KW-0677">Repeat</keyword>
<reference evidence="6 7" key="1">
    <citation type="submission" date="2023-11" db="EMBL/GenBank/DDBJ databases">
        <title>Dfirmibasis_genome.</title>
        <authorList>
            <person name="Edelbroek B."/>
            <person name="Kjellin J."/>
            <person name="Jerlstrom-Hultqvist J."/>
            <person name="Soderbom F."/>
        </authorList>
    </citation>
    <scope>NUCLEOTIDE SEQUENCE [LARGE SCALE GENOMIC DNA]</scope>
    <source>
        <strain evidence="6 7">TNS-C-14</strain>
    </source>
</reference>
<organism evidence="6 7">
    <name type="scientific">Dictyostelium firmibasis</name>
    <dbReference type="NCBI Taxonomy" id="79012"/>
    <lineage>
        <taxon>Eukaryota</taxon>
        <taxon>Amoebozoa</taxon>
        <taxon>Evosea</taxon>
        <taxon>Eumycetozoa</taxon>
        <taxon>Dictyostelia</taxon>
        <taxon>Dictyosteliales</taxon>
        <taxon>Dictyosteliaceae</taxon>
        <taxon>Dictyostelium</taxon>
    </lineage>
</organism>
<dbReference type="Gene3D" id="1.20.5.420">
    <property type="entry name" value="Immunoglobulin FC, subunit C"/>
    <property type="match status" value="1"/>
</dbReference>
<dbReference type="SMART" id="SM00028">
    <property type="entry name" value="TPR"/>
    <property type="match status" value="3"/>
</dbReference>
<dbReference type="Pfam" id="PF00515">
    <property type="entry name" value="TPR_1"/>
    <property type="match status" value="1"/>
</dbReference>
<evidence type="ECO:0000256" key="1">
    <source>
        <dbReference type="ARBA" id="ARBA00008175"/>
    </source>
</evidence>
<dbReference type="GO" id="GO:0016020">
    <property type="term" value="C:membrane"/>
    <property type="evidence" value="ECO:0007669"/>
    <property type="project" value="TreeGrafter"/>
</dbReference>
<name>A0AAN7YT35_9MYCE</name>
<dbReference type="InterPro" id="IPR032374">
    <property type="entry name" value="SGTA_dimer"/>
</dbReference>
<dbReference type="InterPro" id="IPR019734">
    <property type="entry name" value="TPR_rpt"/>
</dbReference>
<evidence type="ECO:0000256" key="3">
    <source>
        <dbReference type="ARBA" id="ARBA00022803"/>
    </source>
</evidence>
<evidence type="ECO:0000313" key="7">
    <source>
        <dbReference type="Proteomes" id="UP001344447"/>
    </source>
</evidence>
<dbReference type="Proteomes" id="UP001344447">
    <property type="component" value="Unassembled WGS sequence"/>
</dbReference>
<feature type="repeat" description="TPR" evidence="4">
    <location>
        <begin position="212"/>
        <end position="245"/>
    </location>
</feature>
<dbReference type="Pfam" id="PF16546">
    <property type="entry name" value="SGTA_dimer"/>
    <property type="match status" value="1"/>
</dbReference>
<dbReference type="PANTHER" id="PTHR45831">
    <property type="entry name" value="LD24721P"/>
    <property type="match status" value="1"/>
</dbReference>
<dbReference type="InterPro" id="IPR011990">
    <property type="entry name" value="TPR-like_helical_dom_sf"/>
</dbReference>
<dbReference type="SUPFAM" id="SSF48452">
    <property type="entry name" value="TPR-like"/>
    <property type="match status" value="1"/>
</dbReference>
<dbReference type="InterPro" id="IPR047150">
    <property type="entry name" value="SGT"/>
</dbReference>
<dbReference type="PANTHER" id="PTHR45831:SF2">
    <property type="entry name" value="LD24721P"/>
    <property type="match status" value="1"/>
</dbReference>
<dbReference type="Gene3D" id="1.25.40.10">
    <property type="entry name" value="Tetratricopeptide repeat domain"/>
    <property type="match status" value="1"/>
</dbReference>
<proteinExistence type="inferred from homology"/>
<dbReference type="AlphaFoldDB" id="A0AAN7YT35"/>
<dbReference type="PROSITE" id="PS50005">
    <property type="entry name" value="TPR"/>
    <property type="match status" value="2"/>
</dbReference>